<accession>A0ABQ3T6K9</accession>
<sequence length="146" mass="16307">MPADHARKGPVRRRQATTGESYTEAAKALRRSYNLPVWDPWVAPRCEEDDPIPGHDSWVSGPCPEGCPARERPDYIAYLETLTPAERLRRPAPAREPYVCPGQPSCTDDMCPCNYVHIVMCSRCEWVYAVWPEGDAACPGCHPLPG</sequence>
<evidence type="ECO:0000313" key="2">
    <source>
        <dbReference type="EMBL" id="GHI75797.1"/>
    </source>
</evidence>
<keyword evidence="3" id="KW-1185">Reference proteome</keyword>
<organism evidence="2 3">
    <name type="scientific">Streptomyces spororaveus</name>
    <dbReference type="NCBI Taxonomy" id="284039"/>
    <lineage>
        <taxon>Bacteria</taxon>
        <taxon>Bacillati</taxon>
        <taxon>Actinomycetota</taxon>
        <taxon>Actinomycetes</taxon>
        <taxon>Kitasatosporales</taxon>
        <taxon>Streptomycetaceae</taxon>
        <taxon>Streptomyces</taxon>
    </lineage>
</organism>
<name>A0ABQ3T6K9_9ACTN</name>
<protein>
    <submittedName>
        <fullName evidence="2">Uncharacterized protein</fullName>
    </submittedName>
</protein>
<feature type="region of interest" description="Disordered" evidence="1">
    <location>
        <begin position="1"/>
        <end position="23"/>
    </location>
</feature>
<gene>
    <name evidence="2" type="ORF">Sspor_13580</name>
</gene>
<evidence type="ECO:0000256" key="1">
    <source>
        <dbReference type="SAM" id="MobiDB-lite"/>
    </source>
</evidence>
<dbReference type="Proteomes" id="UP000608522">
    <property type="component" value="Unassembled WGS sequence"/>
</dbReference>
<evidence type="ECO:0000313" key="3">
    <source>
        <dbReference type="Proteomes" id="UP000608522"/>
    </source>
</evidence>
<comment type="caution">
    <text evidence="2">The sequence shown here is derived from an EMBL/GenBank/DDBJ whole genome shotgun (WGS) entry which is preliminary data.</text>
</comment>
<dbReference type="EMBL" id="BNED01000005">
    <property type="protein sequence ID" value="GHI75797.1"/>
    <property type="molecule type" value="Genomic_DNA"/>
</dbReference>
<reference evidence="3" key="1">
    <citation type="submission" date="2023-07" db="EMBL/GenBank/DDBJ databases">
        <title>Whole genome shotgun sequence of Streptomyces spororaveus NBRC 15456.</title>
        <authorList>
            <person name="Komaki H."/>
            <person name="Tamura T."/>
        </authorList>
    </citation>
    <scope>NUCLEOTIDE SEQUENCE [LARGE SCALE GENOMIC DNA]</scope>
    <source>
        <strain evidence="3">NBRC 15456</strain>
    </source>
</reference>
<proteinExistence type="predicted"/>